<proteinExistence type="predicted"/>
<evidence type="ECO:0000313" key="1">
    <source>
        <dbReference type="EMBL" id="TDH57953.1"/>
    </source>
</evidence>
<evidence type="ECO:0008006" key="3">
    <source>
        <dbReference type="Google" id="ProtNLM"/>
    </source>
</evidence>
<evidence type="ECO:0000313" key="2">
    <source>
        <dbReference type="Proteomes" id="UP000295096"/>
    </source>
</evidence>
<dbReference type="Proteomes" id="UP000295096">
    <property type="component" value="Unassembled WGS sequence"/>
</dbReference>
<accession>A0A4R5Q5X3</accession>
<protein>
    <recommendedName>
        <fullName evidence="3">Integrase</fullName>
    </recommendedName>
</protein>
<dbReference type="AlphaFoldDB" id="A0A4R5Q5X3"/>
<organism evidence="1 2">
    <name type="scientific">Dankookia rubra</name>
    <dbReference type="NCBI Taxonomy" id="1442381"/>
    <lineage>
        <taxon>Bacteria</taxon>
        <taxon>Pseudomonadati</taxon>
        <taxon>Pseudomonadota</taxon>
        <taxon>Alphaproteobacteria</taxon>
        <taxon>Acetobacterales</taxon>
        <taxon>Roseomonadaceae</taxon>
        <taxon>Dankookia</taxon>
    </lineage>
</organism>
<keyword evidence="2" id="KW-1185">Reference proteome</keyword>
<dbReference type="EMBL" id="SMSJ01000177">
    <property type="protein sequence ID" value="TDH57953.1"/>
    <property type="molecule type" value="Genomic_DNA"/>
</dbReference>
<sequence length="65" mass="7690">MDRHTAYWRLRYQFGRRVIRREAGETLRALVALRAGVTPSRAARLLAQWVEDAQKPAWARRWRAA</sequence>
<comment type="caution">
    <text evidence="1">The sequence shown here is derived from an EMBL/GenBank/DDBJ whole genome shotgun (WGS) entry which is preliminary data.</text>
</comment>
<gene>
    <name evidence="1" type="ORF">E2C06_35170</name>
</gene>
<reference evidence="1 2" key="1">
    <citation type="journal article" date="2016" name="J. Microbiol.">
        <title>Dankookia rubra gen. nov., sp. nov., an alphaproteobacterium isolated from sediment of a shallow stream.</title>
        <authorList>
            <person name="Kim W.H."/>
            <person name="Kim D.H."/>
            <person name="Kang K."/>
            <person name="Ahn T.Y."/>
        </authorList>
    </citation>
    <scope>NUCLEOTIDE SEQUENCE [LARGE SCALE GENOMIC DNA]</scope>
    <source>
        <strain evidence="1 2">JCM30602</strain>
    </source>
</reference>
<name>A0A4R5Q5X3_9PROT</name>